<dbReference type="AlphaFoldDB" id="A0A4R4Y1E7"/>
<dbReference type="GO" id="GO:0030151">
    <property type="term" value="F:molybdenum ion binding"/>
    <property type="evidence" value="ECO:0007669"/>
    <property type="project" value="InterPro"/>
</dbReference>
<dbReference type="PANTHER" id="PTHR14237">
    <property type="entry name" value="MOLYBDOPTERIN COFACTOR SULFURASE MOSC"/>
    <property type="match status" value="1"/>
</dbReference>
<dbReference type="PANTHER" id="PTHR14237:SF19">
    <property type="entry name" value="MITOCHONDRIAL AMIDOXIME REDUCING COMPONENT 1"/>
    <property type="match status" value="1"/>
</dbReference>
<dbReference type="Gene3D" id="2.40.33.20">
    <property type="entry name" value="PK beta-barrel domain-like"/>
    <property type="match status" value="1"/>
</dbReference>
<accession>A0A4R4Y1E7</accession>
<dbReference type="PROSITE" id="PS51340">
    <property type="entry name" value="MOSC"/>
    <property type="match status" value="1"/>
</dbReference>
<comment type="caution">
    <text evidence="2">The sequence shown here is derived from an EMBL/GenBank/DDBJ whole genome shotgun (WGS) entry which is preliminary data.</text>
</comment>
<dbReference type="Pfam" id="PF03476">
    <property type="entry name" value="MOSC_N"/>
    <property type="match status" value="1"/>
</dbReference>
<reference evidence="2 3" key="1">
    <citation type="submission" date="2019-03" db="EMBL/GenBank/DDBJ databases">
        <title>Draft genome sequences of novel Actinobacteria.</title>
        <authorList>
            <person name="Sahin N."/>
            <person name="Ay H."/>
            <person name="Saygin H."/>
        </authorList>
    </citation>
    <scope>NUCLEOTIDE SEQUENCE [LARGE SCALE GENOMIC DNA]</scope>
    <source>
        <strain evidence="2 3">7K502</strain>
    </source>
</reference>
<evidence type="ECO:0000313" key="3">
    <source>
        <dbReference type="Proteomes" id="UP000294947"/>
    </source>
</evidence>
<dbReference type="GO" id="GO:0003824">
    <property type="term" value="F:catalytic activity"/>
    <property type="evidence" value="ECO:0007669"/>
    <property type="project" value="InterPro"/>
</dbReference>
<dbReference type="Proteomes" id="UP000294947">
    <property type="component" value="Unassembled WGS sequence"/>
</dbReference>
<organism evidence="2 3">
    <name type="scientific">Saccharopolyspora elongata</name>
    <dbReference type="NCBI Taxonomy" id="2530387"/>
    <lineage>
        <taxon>Bacteria</taxon>
        <taxon>Bacillati</taxon>
        <taxon>Actinomycetota</taxon>
        <taxon>Actinomycetes</taxon>
        <taxon>Pseudonocardiales</taxon>
        <taxon>Pseudonocardiaceae</taxon>
        <taxon>Saccharopolyspora</taxon>
    </lineage>
</organism>
<dbReference type="EMBL" id="SMKW01000098">
    <property type="protein sequence ID" value="TDD37234.1"/>
    <property type="molecule type" value="Genomic_DNA"/>
</dbReference>
<dbReference type="Pfam" id="PF03473">
    <property type="entry name" value="MOSC"/>
    <property type="match status" value="1"/>
</dbReference>
<name>A0A4R4Y1E7_9PSEU</name>
<proteinExistence type="predicted"/>
<feature type="domain" description="MOSC" evidence="1">
    <location>
        <begin position="114"/>
        <end position="262"/>
    </location>
</feature>
<dbReference type="OrthoDB" id="9793178at2"/>
<sequence>MAALISYPVKGCAGIATSGSTLTQAGLEHDRAFMVVDLDGTYRTQRRHPRLALAQPRVDGDLMTLSAPGTDPLTVAVNSTGARRPVDLFGAPYLGIDQGDAAAEWFSDLLGSPSRLVRVPPEHDRVTDGATVGTSGYADSCPVHLISTASLDLLDERLAEDGSAPLPMNRFRPNIVISGWDDPHTEDLARTISIGEAALGYAKLAIRCAVTTVDQETGLRAGPQPLRTLARYRRADAGIAFGTKFAVVRPGRLSVGDKVVVEAWGAAEI</sequence>
<protein>
    <submittedName>
        <fullName evidence="2">MOSC domain-containing protein</fullName>
    </submittedName>
</protein>
<dbReference type="InterPro" id="IPR011037">
    <property type="entry name" value="Pyrv_Knase-like_insert_dom_sf"/>
</dbReference>
<dbReference type="InterPro" id="IPR005302">
    <property type="entry name" value="MoCF_Sase_C"/>
</dbReference>
<dbReference type="InterPro" id="IPR005303">
    <property type="entry name" value="MOCOS_middle"/>
</dbReference>
<gene>
    <name evidence="2" type="ORF">E1288_40730</name>
</gene>
<dbReference type="GO" id="GO:0030170">
    <property type="term" value="F:pyridoxal phosphate binding"/>
    <property type="evidence" value="ECO:0007669"/>
    <property type="project" value="InterPro"/>
</dbReference>
<dbReference type="SUPFAM" id="SSF141673">
    <property type="entry name" value="MOSC N-terminal domain-like"/>
    <property type="match status" value="1"/>
</dbReference>
<keyword evidence="3" id="KW-1185">Reference proteome</keyword>
<evidence type="ECO:0000259" key="1">
    <source>
        <dbReference type="PROSITE" id="PS51340"/>
    </source>
</evidence>
<evidence type="ECO:0000313" key="2">
    <source>
        <dbReference type="EMBL" id="TDD37234.1"/>
    </source>
</evidence>
<dbReference type="SUPFAM" id="SSF50800">
    <property type="entry name" value="PK beta-barrel domain-like"/>
    <property type="match status" value="1"/>
</dbReference>